<keyword evidence="3" id="KW-1185">Reference proteome</keyword>
<dbReference type="InterPro" id="IPR036249">
    <property type="entry name" value="Thioredoxin-like_sf"/>
</dbReference>
<protein>
    <submittedName>
        <fullName evidence="2">Thioredoxin family protein</fullName>
    </submittedName>
</protein>
<dbReference type="GO" id="GO:0015035">
    <property type="term" value="F:protein-disulfide reductase activity"/>
    <property type="evidence" value="ECO:0007669"/>
    <property type="project" value="TreeGrafter"/>
</dbReference>
<dbReference type="PROSITE" id="PS51352">
    <property type="entry name" value="THIOREDOXIN_2"/>
    <property type="match status" value="1"/>
</dbReference>
<dbReference type="InterPro" id="IPR013766">
    <property type="entry name" value="Thioredoxin_domain"/>
</dbReference>
<dbReference type="AlphaFoldDB" id="A0A7L9FEJ8"/>
<dbReference type="GO" id="GO:0005737">
    <property type="term" value="C:cytoplasm"/>
    <property type="evidence" value="ECO:0007669"/>
    <property type="project" value="TreeGrafter"/>
</dbReference>
<dbReference type="GeneID" id="59149320"/>
<dbReference type="InParanoid" id="A0A7L9FEJ8"/>
<feature type="domain" description="Thioredoxin" evidence="1">
    <location>
        <begin position="1"/>
        <end position="109"/>
    </location>
</feature>
<dbReference type="PANTHER" id="PTHR45663:SF11">
    <property type="entry name" value="GEO12009P1"/>
    <property type="match status" value="1"/>
</dbReference>
<evidence type="ECO:0000313" key="2">
    <source>
        <dbReference type="EMBL" id="QOJ78220.1"/>
    </source>
</evidence>
<evidence type="ECO:0000259" key="1">
    <source>
        <dbReference type="PROSITE" id="PS51352"/>
    </source>
</evidence>
<sequence>MIQETSLREAENLIKSLKVVILDFYAEWCIPCKAVEEILEQVLRVFRSRSDIAFLRIDVEKEKDALGRFEVYGLPTVIVFQNGVEVRRFSGVPRNFGVELTRLIKSLSS</sequence>
<dbReference type="EMBL" id="CP062310">
    <property type="protein sequence ID" value="QOJ78220.1"/>
    <property type="molecule type" value="Genomic_DNA"/>
</dbReference>
<evidence type="ECO:0000313" key="3">
    <source>
        <dbReference type="Proteomes" id="UP000594121"/>
    </source>
</evidence>
<dbReference type="Gene3D" id="3.40.30.10">
    <property type="entry name" value="Glutaredoxin"/>
    <property type="match status" value="1"/>
</dbReference>
<dbReference type="PRINTS" id="PR00421">
    <property type="entry name" value="THIOREDOXIN"/>
</dbReference>
<organism evidence="2 3">
    <name type="scientific">Infirmifilum lucidum</name>
    <dbReference type="NCBI Taxonomy" id="2776706"/>
    <lineage>
        <taxon>Archaea</taxon>
        <taxon>Thermoproteota</taxon>
        <taxon>Thermoprotei</taxon>
        <taxon>Thermofilales</taxon>
        <taxon>Thermofilaceae</taxon>
        <taxon>Infirmifilum</taxon>
    </lineage>
</organism>
<dbReference type="PANTHER" id="PTHR45663">
    <property type="entry name" value="GEO12009P1"/>
    <property type="match status" value="1"/>
</dbReference>
<gene>
    <name evidence="2" type="ORF">IG193_05450</name>
</gene>
<accession>A0A7L9FEJ8</accession>
<reference evidence="2 3" key="1">
    <citation type="submission" date="2020-10" db="EMBL/GenBank/DDBJ databases">
        <title>Thermofilum lucidum 3507LT sp. nov. a novel member of Thermofilaceae family isolated from Chile hot spring, and proposal of description order Thermofilales.</title>
        <authorList>
            <person name="Zayulina K.S."/>
            <person name="Elcheninov A.G."/>
            <person name="Toshchakov S.V."/>
            <person name="Kublanov I.V."/>
        </authorList>
    </citation>
    <scope>NUCLEOTIDE SEQUENCE [LARGE SCALE GENOMIC DNA]</scope>
    <source>
        <strain evidence="2 3">3507LT</strain>
    </source>
</reference>
<dbReference type="KEGG" id="thel:IG193_05450"/>
<dbReference type="Proteomes" id="UP000594121">
    <property type="component" value="Chromosome"/>
</dbReference>
<dbReference type="Pfam" id="PF00085">
    <property type="entry name" value="Thioredoxin"/>
    <property type="match status" value="1"/>
</dbReference>
<dbReference type="SUPFAM" id="SSF52833">
    <property type="entry name" value="Thioredoxin-like"/>
    <property type="match status" value="1"/>
</dbReference>
<dbReference type="CDD" id="cd02947">
    <property type="entry name" value="TRX_family"/>
    <property type="match status" value="1"/>
</dbReference>
<name>A0A7L9FEJ8_9CREN</name>
<dbReference type="RefSeq" id="WP_192818192.1">
    <property type="nucleotide sequence ID" value="NZ_CP062310.1"/>
</dbReference>
<proteinExistence type="predicted"/>